<dbReference type="Gene3D" id="3.40.50.1100">
    <property type="match status" value="2"/>
</dbReference>
<evidence type="ECO:0000256" key="1">
    <source>
        <dbReference type="ARBA" id="ARBA00001933"/>
    </source>
</evidence>
<evidence type="ECO:0000313" key="5">
    <source>
        <dbReference type="EMBL" id="SFZ80574.1"/>
    </source>
</evidence>
<evidence type="ECO:0000256" key="2">
    <source>
        <dbReference type="ARBA" id="ARBA00022898"/>
    </source>
</evidence>
<name>A0A1K2HS39_9HYPH</name>
<reference evidence="5 6" key="1">
    <citation type="submission" date="2016-11" db="EMBL/GenBank/DDBJ databases">
        <authorList>
            <person name="Jaros S."/>
            <person name="Januszkiewicz K."/>
            <person name="Wedrychowicz H."/>
        </authorList>
    </citation>
    <scope>NUCLEOTIDE SEQUENCE [LARGE SCALE GENOMIC DNA]</scope>
    <source>
        <strain evidence="5 6">ATCC 23634</strain>
    </source>
</reference>
<keyword evidence="2" id="KW-0663">Pyridoxal phosphate</keyword>
<dbReference type="InterPro" id="IPR001926">
    <property type="entry name" value="TrpB-like_PALP"/>
</dbReference>
<feature type="domain" description="Tryptophan synthase beta chain-like PALP" evidence="4">
    <location>
        <begin position="21"/>
        <end position="323"/>
    </location>
</feature>
<dbReference type="EMBL" id="FPKU01000001">
    <property type="protein sequence ID" value="SFZ80574.1"/>
    <property type="molecule type" value="Genomic_DNA"/>
</dbReference>
<dbReference type="PANTHER" id="PTHR48078">
    <property type="entry name" value="THREONINE DEHYDRATASE, MITOCHONDRIAL-RELATED"/>
    <property type="match status" value="1"/>
</dbReference>
<dbReference type="Pfam" id="PF00291">
    <property type="entry name" value="PALP"/>
    <property type="match status" value="1"/>
</dbReference>
<organism evidence="5 6">
    <name type="scientific">Devosia enhydra</name>
    <dbReference type="NCBI Taxonomy" id="665118"/>
    <lineage>
        <taxon>Bacteria</taxon>
        <taxon>Pseudomonadati</taxon>
        <taxon>Pseudomonadota</taxon>
        <taxon>Alphaproteobacteria</taxon>
        <taxon>Hyphomicrobiales</taxon>
        <taxon>Devosiaceae</taxon>
        <taxon>Devosia</taxon>
    </lineage>
</organism>
<dbReference type="GO" id="GO:0003941">
    <property type="term" value="F:L-serine ammonia-lyase activity"/>
    <property type="evidence" value="ECO:0007669"/>
    <property type="project" value="TreeGrafter"/>
</dbReference>
<dbReference type="RefSeq" id="WP_072338396.1">
    <property type="nucleotide sequence ID" value="NZ_FPKU01000001.1"/>
</dbReference>
<sequence>MGKGLYARYRDLLGRDDGIDIGQGFTPVVASRSIGPKAGIADLRFKLEHLNPTGSYKDRFAGLAVGRAVAEGADRCIATSSGNTGAALAAFCARAGLGCILFVSERAPAGKLQQMQAYGATLYRVRGMSVDAAESARAMDSLEARVAAMGLSLHTTAYAKAPRDMEGIKTIAYELAEDVPEATDIFVPVGGAGLHVAISRGYADLSGTAPPAMHVVQPMGNDTVATPLRSGANRARSVETITTISGLGVGHVLDGDVAMDHARRTGGTGFVADEDFIRHVQGRLATEEGLFVEPAGATAVAGALIAAEEGGLRSGTAICILTGHGFKDPPSVSVMADRHPAAEIGADDILHVLGG</sequence>
<dbReference type="AlphaFoldDB" id="A0A1K2HS39"/>
<proteinExistence type="predicted"/>
<evidence type="ECO:0000256" key="3">
    <source>
        <dbReference type="ARBA" id="ARBA00023239"/>
    </source>
</evidence>
<evidence type="ECO:0000259" key="4">
    <source>
        <dbReference type="Pfam" id="PF00291"/>
    </source>
</evidence>
<dbReference type="STRING" id="665118.SAMN02983003_0009"/>
<dbReference type="GO" id="GO:0009097">
    <property type="term" value="P:isoleucine biosynthetic process"/>
    <property type="evidence" value="ECO:0007669"/>
    <property type="project" value="TreeGrafter"/>
</dbReference>
<accession>A0A1K2HS39</accession>
<dbReference type="GO" id="GO:0004794">
    <property type="term" value="F:threonine deaminase activity"/>
    <property type="evidence" value="ECO:0007669"/>
    <property type="project" value="TreeGrafter"/>
</dbReference>
<dbReference type="GO" id="GO:0006565">
    <property type="term" value="P:L-serine catabolic process"/>
    <property type="evidence" value="ECO:0007669"/>
    <property type="project" value="TreeGrafter"/>
</dbReference>
<gene>
    <name evidence="5" type="ORF">SAMN02983003_0009</name>
</gene>
<dbReference type="PANTHER" id="PTHR48078:SF6">
    <property type="entry name" value="L-THREONINE DEHYDRATASE CATABOLIC TDCB"/>
    <property type="match status" value="1"/>
</dbReference>
<protein>
    <submittedName>
        <fullName evidence="5">Threonine synthase</fullName>
    </submittedName>
</protein>
<dbReference type="SUPFAM" id="SSF53686">
    <property type="entry name" value="Tryptophan synthase beta subunit-like PLP-dependent enzymes"/>
    <property type="match status" value="1"/>
</dbReference>
<dbReference type="InterPro" id="IPR036052">
    <property type="entry name" value="TrpB-like_PALP_sf"/>
</dbReference>
<keyword evidence="6" id="KW-1185">Reference proteome</keyword>
<keyword evidence="3" id="KW-0456">Lyase</keyword>
<dbReference type="GO" id="GO:0006567">
    <property type="term" value="P:L-threonine catabolic process"/>
    <property type="evidence" value="ECO:0007669"/>
    <property type="project" value="TreeGrafter"/>
</dbReference>
<dbReference type="InterPro" id="IPR050147">
    <property type="entry name" value="Ser/Thr_Dehydratase"/>
</dbReference>
<dbReference type="Proteomes" id="UP000183447">
    <property type="component" value="Unassembled WGS sequence"/>
</dbReference>
<comment type="cofactor">
    <cofactor evidence="1">
        <name>pyridoxal 5'-phosphate</name>
        <dbReference type="ChEBI" id="CHEBI:597326"/>
    </cofactor>
</comment>
<evidence type="ECO:0000313" key="6">
    <source>
        <dbReference type="Proteomes" id="UP000183447"/>
    </source>
</evidence>